<dbReference type="PANTHER" id="PTHR44858">
    <property type="entry name" value="TETRATRICOPEPTIDE REPEAT PROTEIN 6"/>
    <property type="match status" value="1"/>
</dbReference>
<evidence type="ECO:0000313" key="3">
    <source>
        <dbReference type="EMBL" id="SVB15051.1"/>
    </source>
</evidence>
<gene>
    <name evidence="3" type="ORF">METZ01_LOCUS167905</name>
</gene>
<dbReference type="EMBL" id="UINC01030518">
    <property type="protein sequence ID" value="SVB15051.1"/>
    <property type="molecule type" value="Genomic_DNA"/>
</dbReference>
<organism evidence="3">
    <name type="scientific">marine metagenome</name>
    <dbReference type="NCBI Taxonomy" id="408172"/>
    <lineage>
        <taxon>unclassified sequences</taxon>
        <taxon>metagenomes</taxon>
        <taxon>ecological metagenomes</taxon>
    </lineage>
</organism>
<dbReference type="PROSITE" id="PS50005">
    <property type="entry name" value="TPR"/>
    <property type="match status" value="1"/>
</dbReference>
<name>A0A382BND7_9ZZZZ</name>
<protein>
    <recommendedName>
        <fullName evidence="4">Tetratricopeptide repeat-like domain-containing protein</fullName>
    </recommendedName>
</protein>
<keyword evidence="1" id="KW-0677">Repeat</keyword>
<dbReference type="SUPFAM" id="SSF48452">
    <property type="entry name" value="TPR-like"/>
    <property type="match status" value="1"/>
</dbReference>
<dbReference type="Pfam" id="PF13432">
    <property type="entry name" value="TPR_16"/>
    <property type="match status" value="1"/>
</dbReference>
<reference evidence="3" key="1">
    <citation type="submission" date="2018-05" db="EMBL/GenBank/DDBJ databases">
        <authorList>
            <person name="Lanie J.A."/>
            <person name="Ng W.-L."/>
            <person name="Kazmierczak K.M."/>
            <person name="Andrzejewski T.M."/>
            <person name="Davidsen T.M."/>
            <person name="Wayne K.J."/>
            <person name="Tettelin H."/>
            <person name="Glass J.I."/>
            <person name="Rusch D."/>
            <person name="Podicherti R."/>
            <person name="Tsui H.-C.T."/>
            <person name="Winkler M.E."/>
        </authorList>
    </citation>
    <scope>NUCLEOTIDE SEQUENCE</scope>
</reference>
<evidence type="ECO:0008006" key="4">
    <source>
        <dbReference type="Google" id="ProtNLM"/>
    </source>
</evidence>
<dbReference type="AlphaFoldDB" id="A0A382BND7"/>
<sequence>MFRPLLAEGTRSLNGNQYEQAFLYMDCVVNIRSSAMDDDYWPAYDMRGQARLALQDTVKALEDLQKAAEVYQRATGATPDPLIAYVYYRAALIHRFSNRDVDQALEAIRQGKTVLEAERLKFSNELRTESLDHRFAQAQNDLDRFELEILLQKPDKYDEAIAHFKQAVAENPDDYTLLMAYAALVEARDTDAAVPIYERAISIAPDRSTAYFNLAVMYYNEGADLYQKIKDMPVTRQRKETESRIEARFLAAIPAFEKARELEPNDDATVDALLQIVKYLKRDDEIQKYTRIKQQMEGR</sequence>
<accession>A0A382BND7</accession>
<dbReference type="InterPro" id="IPR050498">
    <property type="entry name" value="Ycf3"/>
</dbReference>
<evidence type="ECO:0000256" key="1">
    <source>
        <dbReference type="ARBA" id="ARBA00022737"/>
    </source>
</evidence>
<evidence type="ECO:0000256" key="2">
    <source>
        <dbReference type="ARBA" id="ARBA00022803"/>
    </source>
</evidence>
<dbReference type="Gene3D" id="1.25.40.10">
    <property type="entry name" value="Tetratricopeptide repeat domain"/>
    <property type="match status" value="2"/>
</dbReference>
<dbReference type="PANTHER" id="PTHR44858:SF1">
    <property type="entry name" value="UDP-N-ACETYLGLUCOSAMINE--PEPTIDE N-ACETYLGLUCOSAMINYLTRANSFERASE SPINDLY-RELATED"/>
    <property type="match status" value="1"/>
</dbReference>
<keyword evidence="2" id="KW-0802">TPR repeat</keyword>
<dbReference type="InterPro" id="IPR011990">
    <property type="entry name" value="TPR-like_helical_dom_sf"/>
</dbReference>
<proteinExistence type="predicted"/>
<dbReference type="InterPro" id="IPR019734">
    <property type="entry name" value="TPR_rpt"/>
</dbReference>